<dbReference type="InterPro" id="IPR013918">
    <property type="entry name" value="Nucleotide_exch_fac_Fes1"/>
</dbReference>
<evidence type="ECO:0000313" key="10">
    <source>
        <dbReference type="Proteomes" id="UP000308768"/>
    </source>
</evidence>
<keyword evidence="3" id="KW-0963">Cytoplasm</keyword>
<gene>
    <name evidence="9" type="ORF">B0A49_11095</name>
</gene>
<name>A0A4U0VKU8_9PEZI</name>
<comment type="function">
    <text evidence="6">Functions as a nucleotide exchange factor (NEF) for Hsp70 chaperones which accelerates the release of ADP. Required for fully efficient Hsp70-mediated folding of proteins.</text>
</comment>
<dbReference type="AlphaFoldDB" id="A0A4U0VKU8"/>
<dbReference type="InterPro" id="IPR016024">
    <property type="entry name" value="ARM-type_fold"/>
</dbReference>
<keyword evidence="5" id="KW-0810">Translation regulation</keyword>
<dbReference type="Gene3D" id="1.25.10.10">
    <property type="entry name" value="Leucine-rich Repeat Variant"/>
    <property type="match status" value="1"/>
</dbReference>
<dbReference type="GO" id="GO:0006417">
    <property type="term" value="P:regulation of translation"/>
    <property type="evidence" value="ECO:0007669"/>
    <property type="project" value="UniProtKB-KW"/>
</dbReference>
<sequence length="217" mass="23896">MADPGLNQLLKWGVENSEASRTDGTSENDPKAVRDPSRGFNQEMLAALLGGPTDADRMREAMTAILSPDVTVDDKVTAFDNFEQLIENLDNANNMESLGLWMPLVQQLDNEQPELRKMAAWCLGTAVQNNVKSQERLLIVGGIPKLTKMATNDTNPAVRKKAVFALSSEVRNYQPGLNEAQKALPDEFRGRDDIDAGDMEAVDEMMAKLRQSATKTT</sequence>
<reference evidence="9 10" key="1">
    <citation type="submission" date="2017-03" db="EMBL/GenBank/DDBJ databases">
        <title>Genomes of endolithic fungi from Antarctica.</title>
        <authorList>
            <person name="Coleine C."/>
            <person name="Masonjones S."/>
            <person name="Stajich J.E."/>
        </authorList>
    </citation>
    <scope>NUCLEOTIDE SEQUENCE [LARGE SCALE GENOMIC DNA]</scope>
    <source>
        <strain evidence="9 10">CCFEE 5187</strain>
    </source>
</reference>
<feature type="compositionally biased region" description="Polar residues" evidence="7">
    <location>
        <begin position="17"/>
        <end position="27"/>
    </location>
</feature>
<evidence type="ECO:0000256" key="5">
    <source>
        <dbReference type="ARBA" id="ARBA00022845"/>
    </source>
</evidence>
<evidence type="ECO:0000259" key="8">
    <source>
        <dbReference type="Pfam" id="PF08609"/>
    </source>
</evidence>
<evidence type="ECO:0000256" key="6">
    <source>
        <dbReference type="ARBA" id="ARBA00024912"/>
    </source>
</evidence>
<evidence type="ECO:0000313" key="9">
    <source>
        <dbReference type="EMBL" id="TKA49960.1"/>
    </source>
</evidence>
<accession>A0A4U0VKU8</accession>
<dbReference type="SUPFAM" id="SSF48371">
    <property type="entry name" value="ARM repeat"/>
    <property type="match status" value="1"/>
</dbReference>
<dbReference type="Pfam" id="PF13513">
    <property type="entry name" value="HEAT_EZ"/>
    <property type="match status" value="1"/>
</dbReference>
<keyword evidence="10" id="KW-1185">Reference proteome</keyword>
<comment type="subcellular location">
    <subcellularLocation>
        <location evidence="1">Cytoplasm</location>
    </subcellularLocation>
</comment>
<protein>
    <recommendedName>
        <fullName evidence="8">Nucleotide exchange factor Fes1 domain-containing protein</fullName>
    </recommendedName>
</protein>
<proteinExistence type="inferred from homology"/>
<organism evidence="9 10">
    <name type="scientific">Cryomyces minteri</name>
    <dbReference type="NCBI Taxonomy" id="331657"/>
    <lineage>
        <taxon>Eukaryota</taxon>
        <taxon>Fungi</taxon>
        <taxon>Dikarya</taxon>
        <taxon>Ascomycota</taxon>
        <taxon>Pezizomycotina</taxon>
        <taxon>Dothideomycetes</taxon>
        <taxon>Dothideomycetes incertae sedis</taxon>
        <taxon>Cryomyces</taxon>
    </lineage>
</organism>
<evidence type="ECO:0000256" key="7">
    <source>
        <dbReference type="SAM" id="MobiDB-lite"/>
    </source>
</evidence>
<feature type="compositionally biased region" description="Basic and acidic residues" evidence="7">
    <location>
        <begin position="28"/>
        <end position="37"/>
    </location>
</feature>
<evidence type="ECO:0000256" key="4">
    <source>
        <dbReference type="ARBA" id="ARBA00022737"/>
    </source>
</evidence>
<dbReference type="EMBL" id="NAJN01002692">
    <property type="protein sequence ID" value="TKA49960.1"/>
    <property type="molecule type" value="Genomic_DNA"/>
</dbReference>
<dbReference type="FunFam" id="1.25.10.10:FF:000434">
    <property type="entry name" value="Hsp70 nucleotide exchange factor fes1"/>
    <property type="match status" value="1"/>
</dbReference>
<dbReference type="Proteomes" id="UP000308768">
    <property type="component" value="Unassembled WGS sequence"/>
</dbReference>
<comment type="caution">
    <text evidence="9">The sequence shown here is derived from an EMBL/GenBank/DDBJ whole genome shotgun (WGS) entry which is preliminary data.</text>
</comment>
<comment type="similarity">
    <text evidence="2">Belongs to the FES1 family.</text>
</comment>
<dbReference type="InterPro" id="IPR050693">
    <property type="entry name" value="Hsp70_NEF-Inhibitors"/>
</dbReference>
<evidence type="ECO:0000256" key="3">
    <source>
        <dbReference type="ARBA" id="ARBA00022490"/>
    </source>
</evidence>
<dbReference type="Pfam" id="PF08609">
    <property type="entry name" value="Fes1"/>
    <property type="match status" value="1"/>
</dbReference>
<dbReference type="OrthoDB" id="10250458at2759"/>
<feature type="region of interest" description="Disordered" evidence="7">
    <location>
        <begin position="12"/>
        <end position="37"/>
    </location>
</feature>
<feature type="domain" description="Nucleotide exchange factor Fes1" evidence="8">
    <location>
        <begin position="6"/>
        <end position="95"/>
    </location>
</feature>
<evidence type="ECO:0000256" key="2">
    <source>
        <dbReference type="ARBA" id="ARBA00011045"/>
    </source>
</evidence>
<evidence type="ECO:0000256" key="1">
    <source>
        <dbReference type="ARBA" id="ARBA00004496"/>
    </source>
</evidence>
<keyword evidence="4" id="KW-0677">Repeat</keyword>
<dbReference type="InterPro" id="IPR011989">
    <property type="entry name" value="ARM-like"/>
</dbReference>
<dbReference type="PANTHER" id="PTHR19316">
    <property type="entry name" value="PROTEIN FOLDING REGULATOR"/>
    <property type="match status" value="1"/>
</dbReference>
<dbReference type="STRING" id="331657.A0A4U0VKU8"/>
<dbReference type="GO" id="GO:0000774">
    <property type="term" value="F:adenyl-nucleotide exchange factor activity"/>
    <property type="evidence" value="ECO:0007669"/>
    <property type="project" value="TreeGrafter"/>
</dbReference>
<dbReference type="PANTHER" id="PTHR19316:SF18">
    <property type="entry name" value="HSP70-BINDING PROTEIN 1"/>
    <property type="match status" value="1"/>
</dbReference>
<dbReference type="GO" id="GO:0005783">
    <property type="term" value="C:endoplasmic reticulum"/>
    <property type="evidence" value="ECO:0007669"/>
    <property type="project" value="TreeGrafter"/>
</dbReference>